<dbReference type="InterPro" id="IPR018744">
    <property type="entry name" value="DUF2293"/>
</dbReference>
<evidence type="ECO:0000259" key="2">
    <source>
        <dbReference type="Pfam" id="PF10056"/>
    </source>
</evidence>
<organism evidence="3 4">
    <name type="scientific">Blumeria hordei</name>
    <name type="common">Barley powdery mildew</name>
    <name type="synonym">Blumeria graminis f. sp. hordei</name>
    <dbReference type="NCBI Taxonomy" id="2867405"/>
    <lineage>
        <taxon>Eukaryota</taxon>
        <taxon>Fungi</taxon>
        <taxon>Dikarya</taxon>
        <taxon>Ascomycota</taxon>
        <taxon>Pezizomycotina</taxon>
        <taxon>Leotiomycetes</taxon>
        <taxon>Erysiphales</taxon>
        <taxon>Erysiphaceae</taxon>
        <taxon>Blumeria</taxon>
    </lineage>
</organism>
<evidence type="ECO:0000313" key="4">
    <source>
        <dbReference type="Proteomes" id="UP000275772"/>
    </source>
</evidence>
<feature type="region of interest" description="Disordered" evidence="1">
    <location>
        <begin position="432"/>
        <end position="451"/>
    </location>
</feature>
<protein>
    <recommendedName>
        <fullName evidence="2">DUF2293 domain-containing protein</fullName>
    </recommendedName>
</protein>
<proteinExistence type="predicted"/>
<dbReference type="AlphaFoldDB" id="A0A383UWP1"/>
<dbReference type="Proteomes" id="UP000275772">
    <property type="component" value="Unassembled WGS sequence"/>
</dbReference>
<dbReference type="PANTHER" id="PTHR38113:SF1">
    <property type="entry name" value="DUF2293 DOMAIN-CONTAINING PROTEIN"/>
    <property type="match status" value="1"/>
</dbReference>
<evidence type="ECO:0000256" key="1">
    <source>
        <dbReference type="SAM" id="MobiDB-lite"/>
    </source>
</evidence>
<dbReference type="Pfam" id="PF10056">
    <property type="entry name" value="DUF2293"/>
    <property type="match status" value="1"/>
</dbReference>
<sequence>MTDKSLKQRNQSKLHWILGWAKMRNSKAEKKLIKNKLNPRVVSIDTAKRKPACRKNLSQTVGKKKPEQCIAKGNLKCRKINDSGVKARRAKKLEQRRREKRIFTAQDWAAPAPSNLVAQLDIPKVKTKYQSYFEFTDNPEKKEKKLEFQVTNKLEPPPGYAFVPIGDPSLTNACKELSREKDAMIFIVSTCKSEQSKIAEHVYRIGFHFRETIIDEAREFLGERPNFKTDTQGITEPIPELQIDINKQADAAIRDLFPRIPNTDRQMVIEHAFKKGAMFQGEPTVGMQSNIPLSRRVQLAVLAHIRHNHTRYDKLLRETSWINARKVVEPVCLDVILKWRGDEETGRDQMDEILREVVIISDSESDSESDFDNHLTSKANSSDEEGEVTSSSNSDIPSQSIAIKRANIKSQCNAELIKRLLPDDIPHESFSSGVEFRADRNPKDNLSQRSSKRYQAAWDSAIRRQLEGSTSFADGEILYRALPSTRCCYPTRVESYNEFSPEKTCKAKQNSSLPRYHISVNQIWRHGESGVLSAAPPRFGHYSTGSARIIERGELSKQLINECTTSNKYVHHPIVPLSRYHVKRLSPANVIRPGVQDVPVQSIEKSSDNHSSRNLEGRYYSGEWTCKGGEPSTRHIGERRFPTPVSHNVIIIDHDSPPMKYHRAAYENGPDRFEPYPLHKRGADISVYNSDYHSETPSLNRWKKYDSRHLNTCRLKKGLCKEYQPINRESLASEYFPMYDARGALNNSMRFMDHRKVETALVPGAHVELIDLTTPEPESNSIVDLTRSSNIDYGEGLGGTESEHELRSKKTYHSFSSSLISLSQSPSAYNTAQDLSRINPSTVHKASQPQSVEYKLYAGKKYATIPDRSHN</sequence>
<reference evidence="3 4" key="1">
    <citation type="submission" date="2017-11" db="EMBL/GenBank/DDBJ databases">
        <authorList>
            <person name="Kracher B."/>
        </authorList>
    </citation>
    <scope>NUCLEOTIDE SEQUENCE [LARGE SCALE GENOMIC DNA]</scope>
    <source>
        <strain evidence="3 4">RACE1</strain>
    </source>
</reference>
<evidence type="ECO:0000313" key="3">
    <source>
        <dbReference type="EMBL" id="SZF03995.1"/>
    </source>
</evidence>
<gene>
    <name evidence="3" type="ORF">BLGHR1_14790</name>
</gene>
<name>A0A383UWP1_BLUHO</name>
<dbReference type="VEuPathDB" id="FungiDB:BLGHR1_14790"/>
<accession>A0A383UWP1</accession>
<dbReference type="EMBL" id="UNSH01000060">
    <property type="protein sequence ID" value="SZF03995.1"/>
    <property type="molecule type" value="Genomic_DNA"/>
</dbReference>
<feature type="domain" description="DUF2293" evidence="2">
    <location>
        <begin position="252"/>
        <end position="340"/>
    </location>
</feature>
<dbReference type="PANTHER" id="PTHR38113">
    <property type="match status" value="1"/>
</dbReference>
<feature type="region of interest" description="Disordered" evidence="1">
    <location>
        <begin position="365"/>
        <end position="396"/>
    </location>
</feature>